<dbReference type="EMBL" id="DROM01000363">
    <property type="protein sequence ID" value="HHH13774.1"/>
    <property type="molecule type" value="Genomic_DNA"/>
</dbReference>
<dbReference type="SFLD" id="SFLDG01129">
    <property type="entry name" value="C1.5:_HAD__Beta-PGM__Phosphata"/>
    <property type="match status" value="1"/>
</dbReference>
<proteinExistence type="predicted"/>
<protein>
    <submittedName>
        <fullName evidence="1">HAD family phosphatase</fullName>
    </submittedName>
</protein>
<sequence length="221" mass="25446">MNQTLHGSPKGPNVPAMEPEEKPITTLLFDYGGVLAEEGFREGLAEIARRHGLDPDWMLRQGMDAVYDSGYVTGRGTEADFWRLLEARTGITGDEARLREEILQRFRLRPEMLALVDELRSRGFRVAILSDQTDWLDRLEARDRFFHHFDRVFNSHHLGMGKRDPRTFRVVACRMGVEPGEVLFIDDSPGNVERARRAGMKALRFENTEAFREALDRFLPQ</sequence>
<dbReference type="InterPro" id="IPR036412">
    <property type="entry name" value="HAD-like_sf"/>
</dbReference>
<organism evidence="1">
    <name type="scientific">Thiolapillus brandeum</name>
    <dbReference type="NCBI Taxonomy" id="1076588"/>
    <lineage>
        <taxon>Bacteria</taxon>
        <taxon>Pseudomonadati</taxon>
        <taxon>Pseudomonadota</taxon>
        <taxon>Gammaproteobacteria</taxon>
        <taxon>Chromatiales</taxon>
        <taxon>Sedimenticolaceae</taxon>
        <taxon>Thiolapillus</taxon>
    </lineage>
</organism>
<dbReference type="PANTHER" id="PTHR43611:SF3">
    <property type="entry name" value="FLAVIN MONONUCLEOTIDE HYDROLASE 1, CHLOROPLATIC"/>
    <property type="match status" value="1"/>
</dbReference>
<dbReference type="NCBIfam" id="TIGR01509">
    <property type="entry name" value="HAD-SF-IA-v3"/>
    <property type="match status" value="1"/>
</dbReference>
<accession>A0A7C5IZ75</accession>
<dbReference type="AlphaFoldDB" id="A0A7C5IZ75"/>
<dbReference type="InterPro" id="IPR023214">
    <property type="entry name" value="HAD_sf"/>
</dbReference>
<dbReference type="Pfam" id="PF00702">
    <property type="entry name" value="Hydrolase"/>
    <property type="match status" value="1"/>
</dbReference>
<dbReference type="Gene3D" id="3.40.50.1000">
    <property type="entry name" value="HAD superfamily/HAD-like"/>
    <property type="match status" value="1"/>
</dbReference>
<comment type="caution">
    <text evidence="1">The sequence shown here is derived from an EMBL/GenBank/DDBJ whole genome shotgun (WGS) entry which is preliminary data.</text>
</comment>
<dbReference type="InterPro" id="IPR006439">
    <property type="entry name" value="HAD-SF_hydro_IA"/>
</dbReference>
<dbReference type="SUPFAM" id="SSF56784">
    <property type="entry name" value="HAD-like"/>
    <property type="match status" value="1"/>
</dbReference>
<evidence type="ECO:0000313" key="1">
    <source>
        <dbReference type="EMBL" id="HHH13774.1"/>
    </source>
</evidence>
<dbReference type="PANTHER" id="PTHR43611">
    <property type="entry name" value="ALPHA-D-GLUCOSE 1-PHOSPHATE PHOSPHATASE"/>
    <property type="match status" value="1"/>
</dbReference>
<gene>
    <name evidence="1" type="ORF">ENJ98_06010</name>
</gene>
<name>A0A7C5IZ75_9GAMM</name>
<dbReference type="SFLD" id="SFLDS00003">
    <property type="entry name" value="Haloacid_Dehalogenase"/>
    <property type="match status" value="1"/>
</dbReference>
<reference evidence="1" key="1">
    <citation type="journal article" date="2020" name="mSystems">
        <title>Genome- and Community-Level Interaction Insights into Carbon Utilization and Element Cycling Functions of Hydrothermarchaeota in Hydrothermal Sediment.</title>
        <authorList>
            <person name="Zhou Z."/>
            <person name="Liu Y."/>
            <person name="Xu W."/>
            <person name="Pan J."/>
            <person name="Luo Z.H."/>
            <person name="Li M."/>
        </authorList>
    </citation>
    <scope>NUCLEOTIDE SEQUENCE [LARGE SCALE GENOMIC DNA]</scope>
    <source>
        <strain evidence="1">HyVt-535</strain>
    </source>
</reference>
<dbReference type="PRINTS" id="PR00413">
    <property type="entry name" value="HADHALOGNASE"/>
</dbReference>
<dbReference type="Proteomes" id="UP000886100">
    <property type="component" value="Unassembled WGS sequence"/>
</dbReference>
<dbReference type="CDD" id="cd02603">
    <property type="entry name" value="HAD_sEH-N_like"/>
    <property type="match status" value="1"/>
</dbReference>